<dbReference type="Gene3D" id="2.130.10.130">
    <property type="entry name" value="Integrin alpha, N-terminal"/>
    <property type="match status" value="1"/>
</dbReference>
<dbReference type="EMBL" id="CP049057">
    <property type="protein sequence ID" value="QIE60603.1"/>
    <property type="molecule type" value="Genomic_DNA"/>
</dbReference>
<dbReference type="InterPro" id="IPR026444">
    <property type="entry name" value="Secre_tail"/>
</dbReference>
<dbReference type="Pfam" id="PF18962">
    <property type="entry name" value="Por_Secre_tail"/>
    <property type="match status" value="1"/>
</dbReference>
<dbReference type="SUPFAM" id="SSF69318">
    <property type="entry name" value="Integrin alpha N-terminal domain"/>
    <property type="match status" value="1"/>
</dbReference>
<dbReference type="KEGG" id="mgel:G5B37_13825"/>
<name>A0A6G6GQ94_9FLAO</name>
<dbReference type="Pfam" id="PF13517">
    <property type="entry name" value="FG-GAP_3"/>
    <property type="match status" value="3"/>
</dbReference>
<keyword evidence="5" id="KW-1185">Reference proteome</keyword>
<protein>
    <submittedName>
        <fullName evidence="4">T9SS type A sorting domain-containing protein</fullName>
    </submittedName>
</protein>
<dbReference type="NCBIfam" id="TIGR04183">
    <property type="entry name" value="Por_Secre_tail"/>
    <property type="match status" value="1"/>
</dbReference>
<reference evidence="4 5" key="1">
    <citation type="submission" date="2020-02" db="EMBL/GenBank/DDBJ databases">
        <title>Complete genome sequence of Flavobacteriaceae bacterium.</title>
        <authorList>
            <person name="Kim S.-J."/>
            <person name="Kim Y.-S."/>
            <person name="Kim K.-H."/>
        </authorList>
    </citation>
    <scope>NUCLEOTIDE SEQUENCE [LARGE SCALE GENOMIC DNA]</scope>
    <source>
        <strain evidence="4 5">RR4-40</strain>
    </source>
</reference>
<dbReference type="Proteomes" id="UP000505306">
    <property type="component" value="Chromosome"/>
</dbReference>
<feature type="chain" id="PRO_5026106765" evidence="2">
    <location>
        <begin position="20"/>
        <end position="462"/>
    </location>
</feature>
<proteinExistence type="predicted"/>
<feature type="signal peptide" evidence="2">
    <location>
        <begin position="1"/>
        <end position="19"/>
    </location>
</feature>
<evidence type="ECO:0000313" key="5">
    <source>
        <dbReference type="Proteomes" id="UP000505306"/>
    </source>
</evidence>
<evidence type="ECO:0000256" key="1">
    <source>
        <dbReference type="ARBA" id="ARBA00022729"/>
    </source>
</evidence>
<dbReference type="RefSeq" id="WP_164680614.1">
    <property type="nucleotide sequence ID" value="NZ_CP049057.1"/>
</dbReference>
<dbReference type="InterPro" id="IPR028994">
    <property type="entry name" value="Integrin_alpha_N"/>
</dbReference>
<keyword evidence="1 2" id="KW-0732">Signal</keyword>
<dbReference type="PANTHER" id="PTHR44103">
    <property type="entry name" value="PROPROTEIN CONVERTASE P"/>
    <property type="match status" value="1"/>
</dbReference>
<dbReference type="InterPro" id="IPR013517">
    <property type="entry name" value="FG-GAP"/>
</dbReference>
<gene>
    <name evidence="4" type="ORF">G5B37_13825</name>
</gene>
<sequence length="462" mass="49867">MKFKLFTIVFLVGYYASFAQFGTEQLISMEAELPVSIIVADLDGDGFKDVLTGARSSNEVAWFKNVDGYGSFGPIIPIWQSNEVKRVQMADLDGDGDLDIIVCNNLLDTVHWHENLNGAGAFGTRQIVDMSADGVFDAVGADIDGDGDMDIVAAIDFEQSAVWYENLDGAGNFGTENSISFLLPSCRSVFPVDIDNDGDLDVVANSAGSTTISWFENTDGQGTFGPQNIVASGDPTYASDVISRDIDGDGDFDIIGTYNGADTVFWFENLDGAGNFSTEKLVTNEALQCTSIFAADLDNDGDQDVIYGSTPSAIEETSEVAWSENLDGLGNFGPKQVLSDKLMLTREVFAVDVDSDGDQDIFATSQNNNKIVWFENRTILGVDNNVIDTVAVYPNPTQSVLFISSPNIELIQVTITNNQGKTVVETKGKTNEVDVSALSSGVYVVTLSANKNVKIVKQFIKE</sequence>
<organism evidence="4 5">
    <name type="scientific">Rasiella rasia</name>
    <dbReference type="NCBI Taxonomy" id="2744027"/>
    <lineage>
        <taxon>Bacteria</taxon>
        <taxon>Pseudomonadati</taxon>
        <taxon>Bacteroidota</taxon>
        <taxon>Flavobacteriia</taxon>
        <taxon>Flavobacteriales</taxon>
        <taxon>Flavobacteriaceae</taxon>
        <taxon>Rasiella</taxon>
    </lineage>
</organism>
<feature type="domain" description="Secretion system C-terminal sorting" evidence="3">
    <location>
        <begin position="392"/>
        <end position="459"/>
    </location>
</feature>
<dbReference type="AlphaFoldDB" id="A0A6G6GQ94"/>
<evidence type="ECO:0000256" key="2">
    <source>
        <dbReference type="SAM" id="SignalP"/>
    </source>
</evidence>
<evidence type="ECO:0000313" key="4">
    <source>
        <dbReference type="EMBL" id="QIE60603.1"/>
    </source>
</evidence>
<dbReference type="PANTHER" id="PTHR44103:SF1">
    <property type="entry name" value="PROPROTEIN CONVERTASE P"/>
    <property type="match status" value="1"/>
</dbReference>
<accession>A0A6G6GQ94</accession>
<evidence type="ECO:0000259" key="3">
    <source>
        <dbReference type="Pfam" id="PF18962"/>
    </source>
</evidence>